<sequence>MHFQLSAILSLSVLAVSTMASPQFLPGPGVTLTFADGTIEHFPFGTCIPSAEDGLGSTVLTATFSEAVICTLFKRYRFNTPRLPTCTRACPSPRTQLRQINPSALKLPTHLWTVSSAQSKPKQTLPQSACSPRRNNRKKDIPDYAVHNLRNRLNPTRTSPVRTFSSYPTISVNLSSRTFLNAIRFSTSSSTLNATPRGRAGNAKGFDTFAFVHWIGTLCS</sequence>
<feature type="region of interest" description="Disordered" evidence="1">
    <location>
        <begin position="116"/>
        <end position="141"/>
    </location>
</feature>
<keyword evidence="4" id="KW-1185">Reference proteome</keyword>
<protein>
    <submittedName>
        <fullName evidence="3">Uncharacterized protein</fullName>
    </submittedName>
</protein>
<feature type="compositionally biased region" description="Polar residues" evidence="1">
    <location>
        <begin position="116"/>
        <end position="130"/>
    </location>
</feature>
<evidence type="ECO:0000256" key="1">
    <source>
        <dbReference type="SAM" id="MobiDB-lite"/>
    </source>
</evidence>
<feature type="chain" id="PRO_5002204154" evidence="2">
    <location>
        <begin position="21"/>
        <end position="220"/>
    </location>
</feature>
<name>A0A0C9UG42_SPHS4</name>
<dbReference type="HOGENOM" id="CLU_1256744_0_0_1"/>
<proteinExistence type="predicted"/>
<organism evidence="3 4">
    <name type="scientific">Sphaerobolus stellatus (strain SS14)</name>
    <dbReference type="NCBI Taxonomy" id="990650"/>
    <lineage>
        <taxon>Eukaryota</taxon>
        <taxon>Fungi</taxon>
        <taxon>Dikarya</taxon>
        <taxon>Basidiomycota</taxon>
        <taxon>Agaricomycotina</taxon>
        <taxon>Agaricomycetes</taxon>
        <taxon>Phallomycetidae</taxon>
        <taxon>Geastrales</taxon>
        <taxon>Sphaerobolaceae</taxon>
        <taxon>Sphaerobolus</taxon>
    </lineage>
</organism>
<dbReference type="Proteomes" id="UP000054279">
    <property type="component" value="Unassembled WGS sequence"/>
</dbReference>
<keyword evidence="2" id="KW-0732">Signal</keyword>
<feature type="signal peptide" evidence="2">
    <location>
        <begin position="1"/>
        <end position="20"/>
    </location>
</feature>
<reference evidence="3 4" key="1">
    <citation type="submission" date="2014-06" db="EMBL/GenBank/DDBJ databases">
        <title>Evolutionary Origins and Diversification of the Mycorrhizal Mutualists.</title>
        <authorList>
            <consortium name="DOE Joint Genome Institute"/>
            <consortium name="Mycorrhizal Genomics Consortium"/>
            <person name="Kohler A."/>
            <person name="Kuo A."/>
            <person name="Nagy L.G."/>
            <person name="Floudas D."/>
            <person name="Copeland A."/>
            <person name="Barry K.W."/>
            <person name="Cichocki N."/>
            <person name="Veneault-Fourrey C."/>
            <person name="LaButti K."/>
            <person name="Lindquist E.A."/>
            <person name="Lipzen A."/>
            <person name="Lundell T."/>
            <person name="Morin E."/>
            <person name="Murat C."/>
            <person name="Riley R."/>
            <person name="Ohm R."/>
            <person name="Sun H."/>
            <person name="Tunlid A."/>
            <person name="Henrissat B."/>
            <person name="Grigoriev I.V."/>
            <person name="Hibbett D.S."/>
            <person name="Martin F."/>
        </authorList>
    </citation>
    <scope>NUCLEOTIDE SEQUENCE [LARGE SCALE GENOMIC DNA]</scope>
    <source>
        <strain evidence="3 4">SS14</strain>
    </source>
</reference>
<evidence type="ECO:0000313" key="4">
    <source>
        <dbReference type="Proteomes" id="UP000054279"/>
    </source>
</evidence>
<dbReference type="AlphaFoldDB" id="A0A0C9UG42"/>
<gene>
    <name evidence="3" type="ORF">M422DRAFT_780183</name>
</gene>
<dbReference type="EMBL" id="KN837133">
    <property type="protein sequence ID" value="KIJ41988.1"/>
    <property type="molecule type" value="Genomic_DNA"/>
</dbReference>
<accession>A0A0C9UG42</accession>
<evidence type="ECO:0000313" key="3">
    <source>
        <dbReference type="EMBL" id="KIJ41988.1"/>
    </source>
</evidence>
<evidence type="ECO:0000256" key="2">
    <source>
        <dbReference type="SAM" id="SignalP"/>
    </source>
</evidence>